<protein>
    <submittedName>
        <fullName evidence="3">Mobile element protein</fullName>
    </submittedName>
</protein>
<feature type="domain" description="Transposase IS116/IS110/IS902 C-terminal" evidence="2">
    <location>
        <begin position="269"/>
        <end position="354"/>
    </location>
</feature>
<proteinExistence type="predicted"/>
<dbReference type="GO" id="GO:0006313">
    <property type="term" value="P:DNA transposition"/>
    <property type="evidence" value="ECO:0007669"/>
    <property type="project" value="InterPro"/>
</dbReference>
<dbReference type="AlphaFoldDB" id="A0A1Q5SH38"/>
<evidence type="ECO:0000259" key="2">
    <source>
        <dbReference type="Pfam" id="PF02371"/>
    </source>
</evidence>
<reference evidence="4" key="2">
    <citation type="submission" date="2017-01" db="EMBL/GenBank/DDBJ databases">
        <title>Genome sequencing and annotation of Geobacillus sp. 1017, a Hydrocarbon-Oxidizing Thermophilic Bacterium Isolated from a Heavy Oil Reservoir (China).</title>
        <authorList>
            <person name="Kadnikov V.V."/>
            <person name="Mardanov A.V."/>
            <person name="Poltaraus A.B."/>
            <person name="Sokolova D.S."/>
            <person name="Semenova E.M."/>
            <person name="Ravin N.V."/>
            <person name="Tourova T.P."/>
            <person name="Nazina T.N."/>
        </authorList>
    </citation>
    <scope>NUCLEOTIDE SEQUENCE [LARGE SCALE GENOMIC DNA]</scope>
    <source>
        <strain evidence="4">1017</strain>
    </source>
</reference>
<dbReference type="GO" id="GO:0003677">
    <property type="term" value="F:DNA binding"/>
    <property type="evidence" value="ECO:0007669"/>
    <property type="project" value="InterPro"/>
</dbReference>
<name>A0A1Q5SH38_9BACL</name>
<evidence type="ECO:0000259" key="1">
    <source>
        <dbReference type="Pfam" id="PF01548"/>
    </source>
</evidence>
<dbReference type="GO" id="GO:0004803">
    <property type="term" value="F:transposase activity"/>
    <property type="evidence" value="ECO:0007669"/>
    <property type="project" value="InterPro"/>
</dbReference>
<dbReference type="Proteomes" id="UP000186030">
    <property type="component" value="Unassembled WGS sequence"/>
</dbReference>
<dbReference type="EMBL" id="MQMG01000115">
    <property type="protein sequence ID" value="OKO87329.1"/>
    <property type="molecule type" value="Genomic_DNA"/>
</dbReference>
<dbReference type="Pfam" id="PF01548">
    <property type="entry name" value="DEDD_Tnp_IS110"/>
    <property type="match status" value="1"/>
</dbReference>
<evidence type="ECO:0000313" key="4">
    <source>
        <dbReference type="Proteomes" id="UP000186030"/>
    </source>
</evidence>
<comment type="caution">
    <text evidence="3">The sequence shown here is derived from an EMBL/GenBank/DDBJ whole genome shotgun (WGS) entry which is preliminary data.</text>
</comment>
<dbReference type="Pfam" id="PF02371">
    <property type="entry name" value="Transposase_20"/>
    <property type="match status" value="1"/>
</dbReference>
<dbReference type="PANTHER" id="PTHR33055">
    <property type="entry name" value="TRANSPOSASE FOR INSERTION SEQUENCE ELEMENT IS1111A"/>
    <property type="match status" value="1"/>
</dbReference>
<accession>A0A1Q5SH38</accession>
<dbReference type="InterPro" id="IPR003346">
    <property type="entry name" value="Transposase_20"/>
</dbReference>
<feature type="domain" description="Transposase IS110-like N-terminal" evidence="1">
    <location>
        <begin position="29"/>
        <end position="172"/>
    </location>
</feature>
<reference evidence="3 4" key="1">
    <citation type="submission" date="2016-11" db="EMBL/GenBank/DDBJ databases">
        <authorList>
            <person name="Kadnikov V."/>
            <person name="Nazina T."/>
        </authorList>
    </citation>
    <scope>NUCLEOTIDE SEQUENCE [LARGE SCALE GENOMIC DNA]</scope>
    <source>
        <strain evidence="3 4">1017</strain>
    </source>
</reference>
<sequence>MLEQRLLHQLFWRMKQGGRPMRVLYERCCGLDVHKKSITACVLTPEGKEIRTFGTMTDDLEELVEWLKEKQVTHVAMESTGVYWKPVYHLLEGESIEVLVVNAQHIKAVPGRKTDVKDAEWIADLLRHGLLRGSYIPDRAQRELRELVRYRRSLIEERARELNRIQKVLEGANIKLASVVSDINGVSAQRILRALIEGTDDPAVLAQLAKGRLKQKIGELRRALKGIMGPHQRMMLSEQCRHIEYLDEAIARLSREIEERTRPFHEALELMETIPGVGRQSAEQIIAEIGTDMSRFPTAAHLASWAGMAPGNHESAGKRLSGRTRKGNKKLRACLVECARAAARTKNTYLSAKYHRIAKRRGANRASVAVGRTILEIIYSVLTRKEPYRELGADYWDQQREAAIVRQTVKRLEGLGYEVKLEKTSA</sequence>
<gene>
    <name evidence="3" type="ORF">BRO54_3867</name>
</gene>
<dbReference type="InterPro" id="IPR002525">
    <property type="entry name" value="Transp_IS110-like_N"/>
</dbReference>
<dbReference type="PANTHER" id="PTHR33055:SF15">
    <property type="entry name" value="TRANSPOSASE-RELATED"/>
    <property type="match status" value="1"/>
</dbReference>
<organism evidence="3 4">
    <name type="scientific">Geobacillus proteiniphilus</name>
    <dbReference type="NCBI Taxonomy" id="860353"/>
    <lineage>
        <taxon>Bacteria</taxon>
        <taxon>Bacillati</taxon>
        <taxon>Bacillota</taxon>
        <taxon>Bacilli</taxon>
        <taxon>Bacillales</taxon>
        <taxon>Anoxybacillaceae</taxon>
        <taxon>Geobacillus</taxon>
    </lineage>
</organism>
<evidence type="ECO:0000313" key="3">
    <source>
        <dbReference type="EMBL" id="OKO87329.1"/>
    </source>
</evidence>
<dbReference type="InterPro" id="IPR047650">
    <property type="entry name" value="Transpos_IS110"/>
</dbReference>
<dbReference type="NCBIfam" id="NF033542">
    <property type="entry name" value="transpos_IS110"/>
    <property type="match status" value="1"/>
</dbReference>